<dbReference type="PANTHER" id="PTHR48081:SF6">
    <property type="entry name" value="PEPTIDASE S9 PROLYL OLIGOPEPTIDASE CATALYTIC DOMAIN-CONTAINING PROTEIN"/>
    <property type="match status" value="1"/>
</dbReference>
<sequence length="296" mass="32526">MGIDETPVRMLFENQDVHGARKLILPLEDAFYAARPDVTLREATDACLGEGYPSFAGLVGLIMDHPGCFHPYRKSIEYGYLSFPIGNPKANAVVVPGGGYEMIASANEGLDFVRPLQEAGYSVYIAGYGIKDDACFPKPVIQVAECLREAGRLPTLLLGFSAGGHLSATICRKDMTEAFDYPRPQALILGYPVISFSLPTHEPSKRWFTGGRGDLFDFLSAEGHVDPDYPPTYLWRAESDDVVPPINSDAFDRALSQRGVRHLYRVYPGDGHGWGMGEGTSAEGWLDEALSFLRQK</sequence>
<reference evidence="3" key="1">
    <citation type="submission" date="2020-10" db="EMBL/GenBank/DDBJ databases">
        <authorList>
            <person name="Gilroy R."/>
        </authorList>
    </citation>
    <scope>NUCLEOTIDE SEQUENCE</scope>
    <source>
        <strain evidence="3">ChiGjej1B1-22543</strain>
    </source>
</reference>
<dbReference type="SUPFAM" id="SSF53474">
    <property type="entry name" value="alpha/beta-Hydrolases"/>
    <property type="match status" value="1"/>
</dbReference>
<dbReference type="GO" id="GO:0006508">
    <property type="term" value="P:proteolysis"/>
    <property type="evidence" value="ECO:0007669"/>
    <property type="project" value="InterPro"/>
</dbReference>
<keyword evidence="1 3" id="KW-0378">Hydrolase</keyword>
<evidence type="ECO:0000313" key="3">
    <source>
        <dbReference type="EMBL" id="HIU45342.1"/>
    </source>
</evidence>
<dbReference type="AlphaFoldDB" id="A0A9D1LP02"/>
<reference evidence="3" key="2">
    <citation type="journal article" date="2021" name="PeerJ">
        <title>Extensive microbial diversity within the chicken gut microbiome revealed by metagenomics and culture.</title>
        <authorList>
            <person name="Gilroy R."/>
            <person name="Ravi A."/>
            <person name="Getino M."/>
            <person name="Pursley I."/>
            <person name="Horton D.L."/>
            <person name="Alikhan N.F."/>
            <person name="Baker D."/>
            <person name="Gharbi K."/>
            <person name="Hall N."/>
            <person name="Watson M."/>
            <person name="Adriaenssens E.M."/>
            <person name="Foster-Nyarko E."/>
            <person name="Jarju S."/>
            <person name="Secka A."/>
            <person name="Antonio M."/>
            <person name="Oren A."/>
            <person name="Chaudhuri R.R."/>
            <person name="La Ragione R."/>
            <person name="Hildebrand F."/>
            <person name="Pallen M.J."/>
        </authorList>
    </citation>
    <scope>NUCLEOTIDE SEQUENCE</scope>
    <source>
        <strain evidence="3">ChiGjej1B1-22543</strain>
    </source>
</reference>
<dbReference type="PANTHER" id="PTHR48081">
    <property type="entry name" value="AB HYDROLASE SUPERFAMILY PROTEIN C4A8.06C"/>
    <property type="match status" value="1"/>
</dbReference>
<comment type="caution">
    <text evidence="3">The sequence shown here is derived from an EMBL/GenBank/DDBJ whole genome shotgun (WGS) entry which is preliminary data.</text>
</comment>
<dbReference type="InterPro" id="IPR050300">
    <property type="entry name" value="GDXG_lipolytic_enzyme"/>
</dbReference>
<evidence type="ECO:0000259" key="2">
    <source>
        <dbReference type="Pfam" id="PF00326"/>
    </source>
</evidence>
<dbReference type="EMBL" id="DVMV01000024">
    <property type="protein sequence ID" value="HIU45342.1"/>
    <property type="molecule type" value="Genomic_DNA"/>
</dbReference>
<organism evidence="3 4">
    <name type="scientific">Candidatus Alloenteromonas pullicola</name>
    <dbReference type="NCBI Taxonomy" id="2840784"/>
    <lineage>
        <taxon>Bacteria</taxon>
        <taxon>Bacillati</taxon>
        <taxon>Bacillota</taxon>
        <taxon>Bacillota incertae sedis</taxon>
        <taxon>Candidatus Alloenteromonas</taxon>
    </lineage>
</organism>
<dbReference type="GO" id="GO:0008236">
    <property type="term" value="F:serine-type peptidase activity"/>
    <property type="evidence" value="ECO:0007669"/>
    <property type="project" value="InterPro"/>
</dbReference>
<dbReference type="Gene3D" id="3.40.50.1820">
    <property type="entry name" value="alpha/beta hydrolase"/>
    <property type="match status" value="1"/>
</dbReference>
<dbReference type="Proteomes" id="UP000824070">
    <property type="component" value="Unassembled WGS sequence"/>
</dbReference>
<accession>A0A9D1LP02</accession>
<name>A0A9D1LP02_9FIRM</name>
<feature type="domain" description="Peptidase S9 prolyl oligopeptidase catalytic" evidence="2">
    <location>
        <begin position="158"/>
        <end position="295"/>
    </location>
</feature>
<evidence type="ECO:0000313" key="4">
    <source>
        <dbReference type="Proteomes" id="UP000824070"/>
    </source>
</evidence>
<gene>
    <name evidence="3" type="ORF">IAC52_03480</name>
</gene>
<dbReference type="InterPro" id="IPR029058">
    <property type="entry name" value="AB_hydrolase_fold"/>
</dbReference>
<proteinExistence type="predicted"/>
<protein>
    <submittedName>
        <fullName evidence="3">Alpha/beta hydrolase</fullName>
    </submittedName>
</protein>
<dbReference type="Pfam" id="PF00326">
    <property type="entry name" value="Peptidase_S9"/>
    <property type="match status" value="1"/>
</dbReference>
<evidence type="ECO:0000256" key="1">
    <source>
        <dbReference type="ARBA" id="ARBA00022801"/>
    </source>
</evidence>
<dbReference type="InterPro" id="IPR001375">
    <property type="entry name" value="Peptidase_S9_cat"/>
</dbReference>